<sequence>MSPIRNFPKVGTRVVLLRGRERPQRWEDPIDSRYPLAKGRPSSPWVVTRGSQPSSCWVM</sequence>
<name>W9R6E2_9ROSA</name>
<evidence type="ECO:0000313" key="1">
    <source>
        <dbReference type="EMBL" id="EXB58570.1"/>
    </source>
</evidence>
<proteinExistence type="predicted"/>
<organism evidence="1 2">
    <name type="scientific">Morus notabilis</name>
    <dbReference type="NCBI Taxonomy" id="981085"/>
    <lineage>
        <taxon>Eukaryota</taxon>
        <taxon>Viridiplantae</taxon>
        <taxon>Streptophyta</taxon>
        <taxon>Embryophyta</taxon>
        <taxon>Tracheophyta</taxon>
        <taxon>Spermatophyta</taxon>
        <taxon>Magnoliopsida</taxon>
        <taxon>eudicotyledons</taxon>
        <taxon>Gunneridae</taxon>
        <taxon>Pentapetalae</taxon>
        <taxon>rosids</taxon>
        <taxon>fabids</taxon>
        <taxon>Rosales</taxon>
        <taxon>Moraceae</taxon>
        <taxon>Moreae</taxon>
        <taxon>Morus</taxon>
    </lineage>
</organism>
<gene>
    <name evidence="1" type="ORF">L484_008723</name>
</gene>
<dbReference type="Proteomes" id="UP000030645">
    <property type="component" value="Unassembled WGS sequence"/>
</dbReference>
<reference evidence="2" key="1">
    <citation type="submission" date="2013-01" db="EMBL/GenBank/DDBJ databases">
        <title>Draft Genome Sequence of a Mulberry Tree, Morus notabilis C.K. Schneid.</title>
        <authorList>
            <person name="He N."/>
            <person name="Zhao S."/>
        </authorList>
    </citation>
    <scope>NUCLEOTIDE SEQUENCE</scope>
</reference>
<accession>W9R6E2</accession>
<evidence type="ECO:0000313" key="2">
    <source>
        <dbReference type="Proteomes" id="UP000030645"/>
    </source>
</evidence>
<keyword evidence="2" id="KW-1185">Reference proteome</keyword>
<dbReference type="AlphaFoldDB" id="W9R6E2"/>
<dbReference type="EMBL" id="KE344364">
    <property type="protein sequence ID" value="EXB58570.1"/>
    <property type="molecule type" value="Genomic_DNA"/>
</dbReference>
<protein>
    <submittedName>
        <fullName evidence="1">Uncharacterized protein</fullName>
    </submittedName>
</protein>